<keyword evidence="2" id="KW-1185">Reference proteome</keyword>
<proteinExistence type="predicted"/>
<reference evidence="1 2" key="1">
    <citation type="journal article" date="2019" name="Nat. Ecol. Evol.">
        <title>Megaphylogeny resolves global patterns of mushroom evolution.</title>
        <authorList>
            <person name="Varga T."/>
            <person name="Krizsan K."/>
            <person name="Foldi C."/>
            <person name="Dima B."/>
            <person name="Sanchez-Garcia M."/>
            <person name="Sanchez-Ramirez S."/>
            <person name="Szollosi G.J."/>
            <person name="Szarkandi J.G."/>
            <person name="Papp V."/>
            <person name="Albert L."/>
            <person name="Andreopoulos W."/>
            <person name="Angelini C."/>
            <person name="Antonin V."/>
            <person name="Barry K.W."/>
            <person name="Bougher N.L."/>
            <person name="Buchanan P."/>
            <person name="Buyck B."/>
            <person name="Bense V."/>
            <person name="Catcheside P."/>
            <person name="Chovatia M."/>
            <person name="Cooper J."/>
            <person name="Damon W."/>
            <person name="Desjardin D."/>
            <person name="Finy P."/>
            <person name="Geml J."/>
            <person name="Haridas S."/>
            <person name="Hughes K."/>
            <person name="Justo A."/>
            <person name="Karasinski D."/>
            <person name="Kautmanova I."/>
            <person name="Kiss B."/>
            <person name="Kocsube S."/>
            <person name="Kotiranta H."/>
            <person name="LaButti K.M."/>
            <person name="Lechner B.E."/>
            <person name="Liimatainen K."/>
            <person name="Lipzen A."/>
            <person name="Lukacs Z."/>
            <person name="Mihaltcheva S."/>
            <person name="Morgado L.N."/>
            <person name="Niskanen T."/>
            <person name="Noordeloos M.E."/>
            <person name="Ohm R.A."/>
            <person name="Ortiz-Santana B."/>
            <person name="Ovrebo C."/>
            <person name="Racz N."/>
            <person name="Riley R."/>
            <person name="Savchenko A."/>
            <person name="Shiryaev A."/>
            <person name="Soop K."/>
            <person name="Spirin V."/>
            <person name="Szebenyi C."/>
            <person name="Tomsovsky M."/>
            <person name="Tulloss R.E."/>
            <person name="Uehling J."/>
            <person name="Grigoriev I.V."/>
            <person name="Vagvolgyi C."/>
            <person name="Papp T."/>
            <person name="Martin F.M."/>
            <person name="Miettinen O."/>
            <person name="Hibbett D.S."/>
            <person name="Nagy L.G."/>
        </authorList>
    </citation>
    <scope>NUCLEOTIDE SEQUENCE [LARGE SCALE GENOMIC DNA]</scope>
    <source>
        <strain evidence="1 2">OMC1185</strain>
    </source>
</reference>
<organism evidence="1 2">
    <name type="scientific">Heliocybe sulcata</name>
    <dbReference type="NCBI Taxonomy" id="5364"/>
    <lineage>
        <taxon>Eukaryota</taxon>
        <taxon>Fungi</taxon>
        <taxon>Dikarya</taxon>
        <taxon>Basidiomycota</taxon>
        <taxon>Agaricomycotina</taxon>
        <taxon>Agaricomycetes</taxon>
        <taxon>Gloeophyllales</taxon>
        <taxon>Gloeophyllaceae</taxon>
        <taxon>Heliocybe</taxon>
    </lineage>
</organism>
<dbReference type="Proteomes" id="UP000305948">
    <property type="component" value="Unassembled WGS sequence"/>
</dbReference>
<gene>
    <name evidence="1" type="ORF">OE88DRAFT_926784</name>
</gene>
<protein>
    <submittedName>
        <fullName evidence="1">Uncharacterized protein</fullName>
    </submittedName>
</protein>
<evidence type="ECO:0000313" key="1">
    <source>
        <dbReference type="EMBL" id="TFK46285.1"/>
    </source>
</evidence>
<name>A0A5C3MNG1_9AGAM</name>
<dbReference type="EMBL" id="ML213531">
    <property type="protein sequence ID" value="TFK46285.1"/>
    <property type="molecule type" value="Genomic_DNA"/>
</dbReference>
<dbReference type="OrthoDB" id="10614381at2759"/>
<evidence type="ECO:0000313" key="2">
    <source>
        <dbReference type="Proteomes" id="UP000305948"/>
    </source>
</evidence>
<sequence length="173" mass="19528">MSFHVEDRHISYRINEDVLSILPADAVHPGTDSSSTVSDLPGPGRTLDKFIGIAGAAIERMCDSIGTRMGLGPHAAMARLVEALLRSRIYSCESEGHNQHCNFDWCNSYFHRDVLRRLQEHPGDLLTLLDATLALTIYYYSSTLQNVLRTVEKECNRIIKYIRSVMHPRVTVQ</sequence>
<dbReference type="AlphaFoldDB" id="A0A5C3MNG1"/>
<accession>A0A5C3MNG1</accession>